<gene>
    <name evidence="2" type="ORF">ACIGXA_23995</name>
</gene>
<sequence>MSPTVAAPTLFRASAVQADGLPWLADGFHLRVKVHPWIGFPLHPFAAWRLDCEKGTEPPIRWRDANGKSLTVPFDLEQVGGFAEGSLFGVPAADPFVWIDVDVDDRGLRIDLLDTWQGAGSGARIIASRRHAPFRFGHTSIVRLLASGSGTIRAAWGIPRSFLPVDAVIERQPDLTFGLPLPLDAWYAPDPNTDPLGAAEERVALAAPNRLAPPDNPGGTLPDDTDPDAETHRIMERIAPEFVDPWLARGWGDRDLAPVDATLSDTATAAKKQTVKASAPVTPSLLTMAVDPQIARYLGLSTAIPFNTTRPVRGANIWIIASRWAVQRDRVVHRPGSPLGTPLTLGDALGPTTPAGWLDGLLDGVFPDAPQLIADLPDRPGGADGPWSGVTLLAVAVAAGDAPPDPPDPFELSAAEPGSWNPAADPDEPGPDSWRQTVSLGERPAPGMVGFARMAPDGPVPLHRCEPPPGQGFVTRALPLVPNWAGNNRRIVEDRTVPDAPAGASWRVWGADEFGQWSDAADLTLPPPARPVPPPPVVEATFHADADDGSSGPRVPGTIRLRYEVPGPGHTAPGALPITELRVSVDGLALPPEPVTPGDTVFLEAAPKPFAVGKHRAVRVVSTHVDADGTPSVPSDVECAAHDARAPHTVPTSPMVLWTGPRDATGQAELALRWPPRAGAARYRVYLGDARRLAGALGLTLPGTPVRAAQAHPIHRRSGDLTTKESFTFLGEAPGTTGDDGFVHFVTRIPGGLRSVQFLRVVPLTAGGAEAAFPACGLVPVAVPGNDRPPPPLLDAVTDPANGLTLTIRAHGLRTELLAAAPGGTPELRLRRTRRDADRHFALVWKSGDHLTGPDANGVWTATVTVPAAQLDPFVRTVWYAEVRYPTEPALPPGVVALPADGGIEPVWGAVGDGSAGLWSEPSLAAQSLLIPPAEPAAPAVPVVTAATDGSVTLALSGLPAAHLAAAAPHQLEIYRGAPGAATERHVVLPVLDPDLSWTDAAPVPADAHYDLVVVDPTGRRSPPTRAPDRSTGRRTRP</sequence>
<protein>
    <submittedName>
        <fullName evidence="2">Uncharacterized protein</fullName>
    </submittedName>
</protein>
<accession>A0ABW8CDX7</accession>
<dbReference type="EMBL" id="JBITYG010000007">
    <property type="protein sequence ID" value="MFI9103591.1"/>
    <property type="molecule type" value="Genomic_DNA"/>
</dbReference>
<feature type="region of interest" description="Disordered" evidence="1">
    <location>
        <begin position="1015"/>
        <end position="1038"/>
    </location>
</feature>
<proteinExistence type="predicted"/>
<reference evidence="2 3" key="1">
    <citation type="submission" date="2024-10" db="EMBL/GenBank/DDBJ databases">
        <title>The Natural Products Discovery Center: Release of the First 8490 Sequenced Strains for Exploring Actinobacteria Biosynthetic Diversity.</title>
        <authorList>
            <person name="Kalkreuter E."/>
            <person name="Kautsar S.A."/>
            <person name="Yang D."/>
            <person name="Bader C.D."/>
            <person name="Teijaro C.N."/>
            <person name="Fluegel L."/>
            <person name="Davis C.M."/>
            <person name="Simpson J.R."/>
            <person name="Lauterbach L."/>
            <person name="Steele A.D."/>
            <person name="Gui C."/>
            <person name="Meng S."/>
            <person name="Li G."/>
            <person name="Viehrig K."/>
            <person name="Ye F."/>
            <person name="Su P."/>
            <person name="Kiefer A.F."/>
            <person name="Nichols A."/>
            <person name="Cepeda A.J."/>
            <person name="Yan W."/>
            <person name="Fan B."/>
            <person name="Jiang Y."/>
            <person name="Adhikari A."/>
            <person name="Zheng C.-J."/>
            <person name="Schuster L."/>
            <person name="Cowan T.M."/>
            <person name="Smanski M.J."/>
            <person name="Chevrette M.G."/>
            <person name="De Carvalho L.P.S."/>
            <person name="Shen B."/>
        </authorList>
    </citation>
    <scope>NUCLEOTIDE SEQUENCE [LARGE SCALE GENOMIC DNA]</scope>
    <source>
        <strain evidence="2 3">NPDC053399</strain>
    </source>
</reference>
<evidence type="ECO:0000313" key="3">
    <source>
        <dbReference type="Proteomes" id="UP001614394"/>
    </source>
</evidence>
<comment type="caution">
    <text evidence="2">The sequence shown here is derived from an EMBL/GenBank/DDBJ whole genome shotgun (WGS) entry which is preliminary data.</text>
</comment>
<dbReference type="Proteomes" id="UP001614394">
    <property type="component" value="Unassembled WGS sequence"/>
</dbReference>
<organism evidence="2 3">
    <name type="scientific">Streptomyces fildesensis</name>
    <dbReference type="NCBI Taxonomy" id="375757"/>
    <lineage>
        <taxon>Bacteria</taxon>
        <taxon>Bacillati</taxon>
        <taxon>Actinomycetota</taxon>
        <taxon>Actinomycetes</taxon>
        <taxon>Kitasatosporales</taxon>
        <taxon>Streptomycetaceae</taxon>
        <taxon>Streptomyces</taxon>
    </lineage>
</organism>
<evidence type="ECO:0000313" key="2">
    <source>
        <dbReference type="EMBL" id="MFI9103591.1"/>
    </source>
</evidence>
<feature type="region of interest" description="Disordered" evidence="1">
    <location>
        <begin position="399"/>
        <end position="440"/>
    </location>
</feature>
<evidence type="ECO:0000256" key="1">
    <source>
        <dbReference type="SAM" id="MobiDB-lite"/>
    </source>
</evidence>
<dbReference type="RefSeq" id="WP_399652837.1">
    <property type="nucleotide sequence ID" value="NZ_JBITYG010000007.1"/>
</dbReference>
<keyword evidence="3" id="KW-1185">Reference proteome</keyword>
<name>A0ABW8CDX7_9ACTN</name>